<dbReference type="InterPro" id="IPR037257">
    <property type="entry name" value="T2SS_E_N_sf"/>
</dbReference>
<dbReference type="InterPro" id="IPR011006">
    <property type="entry name" value="CheY-like_superfamily"/>
</dbReference>
<comment type="similarity">
    <text evidence="1">Belongs to the GSP E family.</text>
</comment>
<gene>
    <name evidence="6" type="ORF">DRP53_03700</name>
</gene>
<dbReference type="GO" id="GO:0005524">
    <property type="term" value="F:ATP binding"/>
    <property type="evidence" value="ECO:0007669"/>
    <property type="project" value="UniProtKB-KW"/>
</dbReference>
<sequence length="688" mass="78106">MIEKETTTVLVVDDDEKLLDLYEELLTSHGFRVVRAQNGKQALELVKSDLPDVILLDVIMPGFDGFEVCSRLQQDPRTAYIPVIFVTASRKHQDKIRAFAVGAVDYLVKPFEERTLIEKIRFYCDTGIWWNELRPQKEKLPLSIVTDDFTRFRDYLIARIGPDPEKAQIIEKMTAAQLYPMARKLGLSDSELVQMISQFVGIPYIERIDPAEIELGRLPVSFCRANQVIPVKRNETDGLLISNPFDINIIDLIERLEKDGRKVSLFLIEPDKIVNLLGRRKITTSPVGEAGSDQSILSVANKVLYAAVRERASDIHIVTRKTDALVRFRIDGDMRTYFNLKKEVGIKLINRFKVLGDMDIAEKRKPQDGTFEAVMGEKNFRLRLASTRTPEGEYLVIRILEPYAKPRGLSELGMSGDQVEMMLDLINRTHGLILVVGPTGSGKTTTVYSLLSQIDCQSRNLVTVEDPVEYRIPFANQQQVDEKAGITFEILLKSVVRQDPDIIFMGEIRDQYSARMAMDFASTGHLTLTTLHTSNATTAVFRLERLGINRCVMAEAILCIVAQRLVKKLCPRCKKWRCVTDREREILAQFTPSPPDEVAVPVGCLECGHTGYRGREGIYEILRFDTRTAEMIRSGRPISEIRNHFRNSGVYLISNHAVEKVKKGIFAPMDVYRAVLAEEIELLQKPVR</sequence>
<evidence type="ECO:0000256" key="4">
    <source>
        <dbReference type="PROSITE-ProRule" id="PRU00169"/>
    </source>
</evidence>
<evidence type="ECO:0000256" key="2">
    <source>
        <dbReference type="ARBA" id="ARBA00022741"/>
    </source>
</evidence>
<dbReference type="SMART" id="SM00448">
    <property type="entry name" value="REC"/>
    <property type="match status" value="1"/>
</dbReference>
<feature type="modified residue" description="4-aspartylphosphate" evidence="4">
    <location>
        <position position="57"/>
    </location>
</feature>
<evidence type="ECO:0000256" key="1">
    <source>
        <dbReference type="ARBA" id="ARBA00006611"/>
    </source>
</evidence>
<dbReference type="SUPFAM" id="SSF160246">
    <property type="entry name" value="EspE N-terminal domain-like"/>
    <property type="match status" value="1"/>
</dbReference>
<dbReference type="Pfam" id="PF00437">
    <property type="entry name" value="T2SSE"/>
    <property type="match status" value="1"/>
</dbReference>
<keyword evidence="4" id="KW-0597">Phosphoprotein</keyword>
<protein>
    <recommendedName>
        <fullName evidence="5">Response regulatory domain-containing protein</fullName>
    </recommendedName>
</protein>
<dbReference type="Gene3D" id="3.40.50.2300">
    <property type="match status" value="1"/>
</dbReference>
<proteinExistence type="inferred from homology"/>
<dbReference type="InterPro" id="IPR027417">
    <property type="entry name" value="P-loop_NTPase"/>
</dbReference>
<dbReference type="Pfam" id="PF00072">
    <property type="entry name" value="Response_reg"/>
    <property type="match status" value="1"/>
</dbReference>
<dbReference type="Gene3D" id="3.40.50.300">
    <property type="entry name" value="P-loop containing nucleotide triphosphate hydrolases"/>
    <property type="match status" value="1"/>
</dbReference>
<dbReference type="AlphaFoldDB" id="A0A660SL35"/>
<evidence type="ECO:0000256" key="3">
    <source>
        <dbReference type="ARBA" id="ARBA00022840"/>
    </source>
</evidence>
<accession>A0A660SL35</accession>
<dbReference type="GO" id="GO:0016887">
    <property type="term" value="F:ATP hydrolysis activity"/>
    <property type="evidence" value="ECO:0007669"/>
    <property type="project" value="TreeGrafter"/>
</dbReference>
<keyword evidence="3" id="KW-0067">ATP-binding</keyword>
<dbReference type="SUPFAM" id="SSF52172">
    <property type="entry name" value="CheY-like"/>
    <property type="match status" value="1"/>
</dbReference>
<evidence type="ECO:0000313" key="6">
    <source>
        <dbReference type="EMBL" id="RKX70816.1"/>
    </source>
</evidence>
<dbReference type="EMBL" id="QNBE01000026">
    <property type="protein sequence ID" value="RKX70816.1"/>
    <property type="molecule type" value="Genomic_DNA"/>
</dbReference>
<name>A0A660SL35_UNCW3</name>
<dbReference type="SUPFAM" id="SSF52540">
    <property type="entry name" value="P-loop containing nucleoside triphosphate hydrolases"/>
    <property type="match status" value="1"/>
</dbReference>
<dbReference type="Proteomes" id="UP000268469">
    <property type="component" value="Unassembled WGS sequence"/>
</dbReference>
<dbReference type="GO" id="GO:0005886">
    <property type="term" value="C:plasma membrane"/>
    <property type="evidence" value="ECO:0007669"/>
    <property type="project" value="TreeGrafter"/>
</dbReference>
<dbReference type="InterPro" id="IPR001789">
    <property type="entry name" value="Sig_transdc_resp-reg_receiver"/>
</dbReference>
<dbReference type="CDD" id="cd01129">
    <property type="entry name" value="PulE-GspE-like"/>
    <property type="match status" value="1"/>
</dbReference>
<reference evidence="6 7" key="1">
    <citation type="submission" date="2018-06" db="EMBL/GenBank/DDBJ databases">
        <title>Extensive metabolic versatility and redundancy in microbially diverse, dynamic hydrothermal sediments.</title>
        <authorList>
            <person name="Dombrowski N."/>
            <person name="Teske A."/>
            <person name="Baker B.J."/>
        </authorList>
    </citation>
    <scope>NUCLEOTIDE SEQUENCE [LARGE SCALE GENOMIC DNA]</scope>
    <source>
        <strain evidence="6">B36_G15</strain>
    </source>
</reference>
<keyword evidence="2" id="KW-0547">Nucleotide-binding</keyword>
<dbReference type="InterPro" id="IPR007831">
    <property type="entry name" value="T2SS_GspE_N"/>
</dbReference>
<dbReference type="Gene3D" id="3.30.450.90">
    <property type="match status" value="1"/>
</dbReference>
<dbReference type="GO" id="GO:0000160">
    <property type="term" value="P:phosphorelay signal transduction system"/>
    <property type="evidence" value="ECO:0007669"/>
    <property type="project" value="InterPro"/>
</dbReference>
<evidence type="ECO:0000259" key="5">
    <source>
        <dbReference type="PROSITE" id="PS50110"/>
    </source>
</evidence>
<organism evidence="6 7">
    <name type="scientific">candidate division WOR-3 bacterium</name>
    <dbReference type="NCBI Taxonomy" id="2052148"/>
    <lineage>
        <taxon>Bacteria</taxon>
        <taxon>Bacteria division WOR-3</taxon>
    </lineage>
</organism>
<feature type="domain" description="Response regulatory" evidence="5">
    <location>
        <begin position="8"/>
        <end position="124"/>
    </location>
</feature>
<dbReference type="InterPro" id="IPR001482">
    <property type="entry name" value="T2SS/T4SS_dom"/>
</dbReference>
<dbReference type="PANTHER" id="PTHR30258:SF2">
    <property type="entry name" value="COMG OPERON PROTEIN 1"/>
    <property type="match status" value="1"/>
</dbReference>
<dbReference type="PANTHER" id="PTHR30258">
    <property type="entry name" value="TYPE II SECRETION SYSTEM PROTEIN GSPE-RELATED"/>
    <property type="match status" value="1"/>
</dbReference>
<comment type="caution">
    <text evidence="6">The sequence shown here is derived from an EMBL/GenBank/DDBJ whole genome shotgun (WGS) entry which is preliminary data.</text>
</comment>
<evidence type="ECO:0000313" key="7">
    <source>
        <dbReference type="Proteomes" id="UP000268469"/>
    </source>
</evidence>
<dbReference type="PROSITE" id="PS50110">
    <property type="entry name" value="RESPONSE_REGULATORY"/>
    <property type="match status" value="1"/>
</dbReference>
<dbReference type="Pfam" id="PF05157">
    <property type="entry name" value="MshEN"/>
    <property type="match status" value="1"/>
</dbReference>